<dbReference type="InterPro" id="IPR052345">
    <property type="entry name" value="Rad_response_metalloprotease"/>
</dbReference>
<dbReference type="Pfam" id="PF06114">
    <property type="entry name" value="Peptidase_M78"/>
    <property type="match status" value="1"/>
</dbReference>
<feature type="domain" description="IrrE N-terminal-like" evidence="1">
    <location>
        <begin position="66"/>
        <end position="172"/>
    </location>
</feature>
<comment type="caution">
    <text evidence="2">The sequence shown here is derived from an EMBL/GenBank/DDBJ whole genome shotgun (WGS) entry which is preliminary data.</text>
</comment>
<dbReference type="Proteomes" id="UP001142648">
    <property type="component" value="Unassembled WGS sequence"/>
</dbReference>
<accession>A0A9X3ALI8</accession>
<sequence>MTLSRIELDGVGSPSALAARIHELDPDLPLDFSIEDLCRRLDIEDIEDKAVTSFAAMLLMHKDRAWGSIVVAEGTPPRRRRFSIGHELGHFLMSTHRPHEGLQFACSHADLRVENTREANRARKMEAEANRFAARLLMPPTRIRANLKSRQPDLSEVVRLANEFGVSKAAMARSYIDAHRETLALIVARNGRIEQAYRPDDFPWIDPRIGGPVPENSIADGHRLLPGQTTAMEECDPEVWLGSSAARKVEILSEQVLAQTDGWAMILLHAEIGEAV</sequence>
<dbReference type="EMBL" id="JAOAMV010000004">
    <property type="protein sequence ID" value="MCT2559353.1"/>
    <property type="molecule type" value="Genomic_DNA"/>
</dbReference>
<evidence type="ECO:0000259" key="1">
    <source>
        <dbReference type="Pfam" id="PF06114"/>
    </source>
</evidence>
<dbReference type="PANTHER" id="PTHR43236:SF2">
    <property type="entry name" value="BLL0069 PROTEIN"/>
    <property type="match status" value="1"/>
</dbReference>
<dbReference type="PANTHER" id="PTHR43236">
    <property type="entry name" value="ANTITOXIN HIGA1"/>
    <property type="match status" value="1"/>
</dbReference>
<dbReference type="InterPro" id="IPR010359">
    <property type="entry name" value="IrrE_HExxH"/>
</dbReference>
<reference evidence="2" key="1">
    <citation type="submission" date="2022-09" db="EMBL/GenBank/DDBJ databases">
        <title>The genome sequence of Tsuneonella sp. YG55.</title>
        <authorList>
            <person name="Liu Y."/>
        </authorList>
    </citation>
    <scope>NUCLEOTIDE SEQUENCE</scope>
    <source>
        <strain evidence="2">YG55</strain>
    </source>
</reference>
<proteinExistence type="predicted"/>
<dbReference type="Gene3D" id="1.10.10.2910">
    <property type="match status" value="1"/>
</dbReference>
<gene>
    <name evidence="2" type="ORF">N0B51_10220</name>
</gene>
<dbReference type="RefSeq" id="WP_259962222.1">
    <property type="nucleotide sequence ID" value="NZ_JAOAMV010000004.1"/>
</dbReference>
<name>A0A9X3ALI8_9SPHN</name>
<protein>
    <submittedName>
        <fullName evidence="2">ImmA/IrrE family metallo-endopeptidase</fullName>
    </submittedName>
</protein>
<keyword evidence="3" id="KW-1185">Reference proteome</keyword>
<dbReference type="AlphaFoldDB" id="A0A9X3ALI8"/>
<organism evidence="2 3">
    <name type="scientific">Tsuneonella litorea</name>
    <dbReference type="NCBI Taxonomy" id="2976475"/>
    <lineage>
        <taxon>Bacteria</taxon>
        <taxon>Pseudomonadati</taxon>
        <taxon>Pseudomonadota</taxon>
        <taxon>Alphaproteobacteria</taxon>
        <taxon>Sphingomonadales</taxon>
        <taxon>Erythrobacteraceae</taxon>
        <taxon>Tsuneonella</taxon>
    </lineage>
</organism>
<evidence type="ECO:0000313" key="3">
    <source>
        <dbReference type="Proteomes" id="UP001142648"/>
    </source>
</evidence>
<evidence type="ECO:0000313" key="2">
    <source>
        <dbReference type="EMBL" id="MCT2559353.1"/>
    </source>
</evidence>